<dbReference type="AlphaFoldDB" id="T1IHQ4"/>
<evidence type="ECO:0000259" key="6">
    <source>
        <dbReference type="Pfam" id="PF22936"/>
    </source>
</evidence>
<keyword evidence="4" id="KW-0472">Membrane</keyword>
<dbReference type="InterPro" id="IPR043502">
    <property type="entry name" value="DNA/RNA_pol_sf"/>
</dbReference>
<keyword evidence="2" id="KW-0645">Protease</keyword>
<dbReference type="InterPro" id="IPR050951">
    <property type="entry name" value="Retrovirus_Pol_polyprotein"/>
</dbReference>
<evidence type="ECO:0000313" key="7">
    <source>
        <dbReference type="EnsemblMetazoa" id="SMAR000375-PA"/>
    </source>
</evidence>
<dbReference type="STRING" id="126957.T1IHQ4"/>
<sequence>MAANKDNLTKCVSSFHYKTTQYQEILQATSSCSSQGNISGQKRTFVHSAVQRGVAPCSALIEVSVSGPRAVHTECGCILLQLPCVVPQRSTLRNKLNFATLCGFFPVPRDQVKDAEQDRLFGGILRAIFRADFSECGNRVNFWPQPGHRLPPDELGFSIENPKLEKIHFSTFWYVGLRLTKEKCEFLKSFSLSEDGIRPIESKVRAIREILSPNNKIELKTFLGIVLLYSVFVSHLADVASPLYELLGEQVEWKWTHRRQAAFEAIKRELKTAPVLSFYDLKRPVVVACDASPFGIGPVLAQLLRELQVQIDDKIHEQLSQEVNSEAYILKPSLLWWRSLLFCVFVTICLFPNFFHLRGYLTLRDFYFHPEDLFRKGSELILSERDSVLSFKKLNEFNYVSWKRDMLACLANPKHVVVPGATADVVTKFDTDQSKAGGIIFLGIEDKLKCLLDGLTGPVERWEKLGKTFEPKSKARISRLLGDWDDKDLFSQLSMGKPYQMNAYSGTFNVEGVGTVEFTHLVNNAQQKIILNNVGYVPTGKRNLISGSRAMEAGCSWSGKKDEILVRNKNEKPILKFTRSKGLFKLVATKCSSNSNTLGPKAINGSQNKVNVTE</sequence>
<evidence type="ECO:0000259" key="5">
    <source>
        <dbReference type="Pfam" id="PF17919"/>
    </source>
</evidence>
<keyword evidence="2" id="KW-0378">Hydrolase</keyword>
<reference evidence="7" key="2">
    <citation type="submission" date="2015-02" db="UniProtKB">
        <authorList>
            <consortium name="EnsemblMetazoa"/>
        </authorList>
    </citation>
    <scope>IDENTIFICATION</scope>
</reference>
<keyword evidence="4" id="KW-0812">Transmembrane</keyword>
<evidence type="ECO:0000256" key="1">
    <source>
        <dbReference type="ARBA" id="ARBA00012493"/>
    </source>
</evidence>
<dbReference type="Gene3D" id="3.30.70.270">
    <property type="match status" value="1"/>
</dbReference>
<dbReference type="InterPro" id="IPR041577">
    <property type="entry name" value="RT_RNaseH_2"/>
</dbReference>
<feature type="domain" description="Reverse transcriptase/retrotransposon-derived protein RNase H-like" evidence="5">
    <location>
        <begin position="255"/>
        <end position="303"/>
    </location>
</feature>
<reference evidence="8" key="1">
    <citation type="submission" date="2011-05" db="EMBL/GenBank/DDBJ databases">
        <authorList>
            <person name="Richards S.R."/>
            <person name="Qu J."/>
            <person name="Jiang H."/>
            <person name="Jhangiani S.N."/>
            <person name="Agravi P."/>
            <person name="Goodspeed R."/>
            <person name="Gross S."/>
            <person name="Mandapat C."/>
            <person name="Jackson L."/>
            <person name="Mathew T."/>
            <person name="Pu L."/>
            <person name="Thornton R."/>
            <person name="Saada N."/>
            <person name="Wilczek-Boney K.B."/>
            <person name="Lee S."/>
            <person name="Kovar C."/>
            <person name="Wu Y."/>
            <person name="Scherer S.E."/>
            <person name="Worley K.C."/>
            <person name="Muzny D.M."/>
            <person name="Gibbs R."/>
        </authorList>
    </citation>
    <scope>NUCLEOTIDE SEQUENCE</scope>
    <source>
        <strain evidence="8">Brora</strain>
    </source>
</reference>
<dbReference type="EnsemblMetazoa" id="SMAR000375-RA">
    <property type="protein sequence ID" value="SMAR000375-PA"/>
    <property type="gene ID" value="SMAR000375"/>
</dbReference>
<evidence type="ECO:0000256" key="3">
    <source>
        <dbReference type="ARBA" id="ARBA00023268"/>
    </source>
</evidence>
<feature type="transmembrane region" description="Helical" evidence="4">
    <location>
        <begin position="335"/>
        <end position="355"/>
    </location>
</feature>
<protein>
    <recommendedName>
        <fullName evidence="1">RNA-directed DNA polymerase</fullName>
        <ecNumber evidence="1">2.7.7.49</ecNumber>
    </recommendedName>
</protein>
<dbReference type="FunFam" id="3.30.70.270:FF:000020">
    <property type="entry name" value="Transposon Tf2-6 polyprotein-like Protein"/>
    <property type="match status" value="1"/>
</dbReference>
<keyword evidence="4" id="KW-1133">Transmembrane helix</keyword>
<name>T1IHQ4_STRMM</name>
<dbReference type="EC" id="2.7.7.49" evidence="1"/>
<dbReference type="GO" id="GO:0004190">
    <property type="term" value="F:aspartic-type endopeptidase activity"/>
    <property type="evidence" value="ECO:0007669"/>
    <property type="project" value="UniProtKB-KW"/>
</dbReference>
<keyword evidence="8" id="KW-1185">Reference proteome</keyword>
<dbReference type="Pfam" id="PF22936">
    <property type="entry name" value="Pol_BBD"/>
    <property type="match status" value="1"/>
</dbReference>
<dbReference type="eggNOG" id="KOG0017">
    <property type="taxonomic scope" value="Eukaryota"/>
</dbReference>
<keyword evidence="3" id="KW-0511">Multifunctional enzyme</keyword>
<proteinExistence type="predicted"/>
<evidence type="ECO:0000313" key="8">
    <source>
        <dbReference type="Proteomes" id="UP000014500"/>
    </source>
</evidence>
<dbReference type="InterPro" id="IPR043128">
    <property type="entry name" value="Rev_trsase/Diguanyl_cyclase"/>
</dbReference>
<accession>T1IHQ4</accession>
<dbReference type="EMBL" id="JH429982">
    <property type="status" value="NOT_ANNOTATED_CDS"/>
    <property type="molecule type" value="Genomic_DNA"/>
</dbReference>
<keyword evidence="2" id="KW-0064">Aspartyl protease</keyword>
<dbReference type="SUPFAM" id="SSF56672">
    <property type="entry name" value="DNA/RNA polymerases"/>
    <property type="match status" value="1"/>
</dbReference>
<dbReference type="Pfam" id="PF17919">
    <property type="entry name" value="RT_RNaseH_2"/>
    <property type="match status" value="1"/>
</dbReference>
<feature type="domain" description="Retrovirus-related Pol polyprotein from transposon TNT 1-94-like beta-barrel" evidence="6">
    <location>
        <begin position="486"/>
        <end position="555"/>
    </location>
</feature>
<organism evidence="7 8">
    <name type="scientific">Strigamia maritima</name>
    <name type="common">European centipede</name>
    <name type="synonym">Geophilus maritimus</name>
    <dbReference type="NCBI Taxonomy" id="126957"/>
    <lineage>
        <taxon>Eukaryota</taxon>
        <taxon>Metazoa</taxon>
        <taxon>Ecdysozoa</taxon>
        <taxon>Arthropoda</taxon>
        <taxon>Myriapoda</taxon>
        <taxon>Chilopoda</taxon>
        <taxon>Pleurostigmophora</taxon>
        <taxon>Geophilomorpha</taxon>
        <taxon>Linotaeniidae</taxon>
        <taxon>Strigamia</taxon>
    </lineage>
</organism>
<dbReference type="HOGENOM" id="CLU_445231_0_0_1"/>
<evidence type="ECO:0000256" key="2">
    <source>
        <dbReference type="ARBA" id="ARBA00022750"/>
    </source>
</evidence>
<dbReference type="GO" id="GO:0003964">
    <property type="term" value="F:RNA-directed DNA polymerase activity"/>
    <property type="evidence" value="ECO:0007669"/>
    <property type="project" value="UniProtKB-EC"/>
</dbReference>
<evidence type="ECO:0000256" key="4">
    <source>
        <dbReference type="SAM" id="Phobius"/>
    </source>
</evidence>
<dbReference type="InterPro" id="IPR054722">
    <property type="entry name" value="PolX-like_BBD"/>
</dbReference>
<dbReference type="Proteomes" id="UP000014500">
    <property type="component" value="Unassembled WGS sequence"/>
</dbReference>
<dbReference type="PANTHER" id="PTHR37984">
    <property type="entry name" value="PROTEIN CBG26694"/>
    <property type="match status" value="1"/>
</dbReference>
<dbReference type="PANTHER" id="PTHR37984:SF5">
    <property type="entry name" value="PROTEIN NYNRIN-LIKE"/>
    <property type="match status" value="1"/>
</dbReference>